<keyword evidence="2" id="KW-1185">Reference proteome</keyword>
<dbReference type="EMBL" id="JANPWB010000015">
    <property type="protein sequence ID" value="KAJ1087468.1"/>
    <property type="molecule type" value="Genomic_DNA"/>
</dbReference>
<evidence type="ECO:0000313" key="1">
    <source>
        <dbReference type="EMBL" id="KAJ1087468.1"/>
    </source>
</evidence>
<sequence length="129" mass="14397">MGKGNTYQRDLQNACNTFTNQWSCPEVSAYVASPAASPKKKFKVGYEKHRWRQFMSIHEITTPWLAPARDQGRLAGSRRLLFSYFRRRCGRRPPRHVTLLGQCACAARAVSDNPEMVAVATAAAPGLAD</sequence>
<comment type="caution">
    <text evidence="1">The sequence shown here is derived from an EMBL/GenBank/DDBJ whole genome shotgun (WGS) entry which is preliminary data.</text>
</comment>
<name>A0AAV7LDN7_PLEWA</name>
<gene>
    <name evidence="1" type="ORF">NDU88_000639</name>
</gene>
<evidence type="ECO:0000313" key="2">
    <source>
        <dbReference type="Proteomes" id="UP001066276"/>
    </source>
</evidence>
<accession>A0AAV7LDN7</accession>
<dbReference type="AlphaFoldDB" id="A0AAV7LDN7"/>
<proteinExistence type="predicted"/>
<protein>
    <submittedName>
        <fullName evidence="1">Uncharacterized protein</fullName>
    </submittedName>
</protein>
<dbReference type="Proteomes" id="UP001066276">
    <property type="component" value="Chromosome 11"/>
</dbReference>
<reference evidence="1" key="1">
    <citation type="journal article" date="2022" name="bioRxiv">
        <title>Sequencing and chromosome-scale assembly of the giantPleurodeles waltlgenome.</title>
        <authorList>
            <person name="Brown T."/>
            <person name="Elewa A."/>
            <person name="Iarovenko S."/>
            <person name="Subramanian E."/>
            <person name="Araus A.J."/>
            <person name="Petzold A."/>
            <person name="Susuki M."/>
            <person name="Suzuki K.-i.T."/>
            <person name="Hayashi T."/>
            <person name="Toyoda A."/>
            <person name="Oliveira C."/>
            <person name="Osipova E."/>
            <person name="Leigh N.D."/>
            <person name="Simon A."/>
            <person name="Yun M.H."/>
        </authorList>
    </citation>
    <scope>NUCLEOTIDE SEQUENCE</scope>
    <source>
        <strain evidence="1">20211129_DDA</strain>
        <tissue evidence="1">Liver</tissue>
    </source>
</reference>
<organism evidence="1 2">
    <name type="scientific">Pleurodeles waltl</name>
    <name type="common">Iberian ribbed newt</name>
    <dbReference type="NCBI Taxonomy" id="8319"/>
    <lineage>
        <taxon>Eukaryota</taxon>
        <taxon>Metazoa</taxon>
        <taxon>Chordata</taxon>
        <taxon>Craniata</taxon>
        <taxon>Vertebrata</taxon>
        <taxon>Euteleostomi</taxon>
        <taxon>Amphibia</taxon>
        <taxon>Batrachia</taxon>
        <taxon>Caudata</taxon>
        <taxon>Salamandroidea</taxon>
        <taxon>Salamandridae</taxon>
        <taxon>Pleurodelinae</taxon>
        <taxon>Pleurodeles</taxon>
    </lineage>
</organism>